<dbReference type="AlphaFoldDB" id="A0A8J4US99"/>
<dbReference type="Proteomes" id="UP000695562">
    <property type="component" value="Unassembled WGS sequence"/>
</dbReference>
<dbReference type="EMBL" id="AJWJ01000208">
    <property type="protein sequence ID" value="KAF2073366.1"/>
    <property type="molecule type" value="Genomic_DNA"/>
</dbReference>
<gene>
    <name evidence="1" type="ORF">CYY_005311</name>
</gene>
<comment type="caution">
    <text evidence="1">The sequence shown here is derived from an EMBL/GenBank/DDBJ whole genome shotgun (WGS) entry which is preliminary data.</text>
</comment>
<sequence length="201" mass="23048">MQNSKFKINTWETKTKSDDQTFKVPLPVNKSKRINNYNNNKKTCTTNKMIRVSKPITPFYFPRVMVQEFDLSKFKPQQQENKCKESVDIQLDITELKRLSETCLEILANSNNNFRPISPCAVVPSCTLVLPTPIEQSSSRVPSFSMDNIQPSIEIENPNSNVPSQLSTSQYCNIYLPSFSDYNSQRVPSSDLELPPLRDLF</sequence>
<reference evidence="1" key="1">
    <citation type="submission" date="2020-01" db="EMBL/GenBank/DDBJ databases">
        <title>Development of genomics and gene disruption for Polysphondylium violaceum indicates a role for the polyketide synthase stlB in stalk morphogenesis.</title>
        <authorList>
            <person name="Narita B."/>
            <person name="Kawabe Y."/>
            <person name="Kin K."/>
            <person name="Saito T."/>
            <person name="Gibbs R."/>
            <person name="Kuspa A."/>
            <person name="Muzny D."/>
            <person name="Queller D."/>
            <person name="Richards S."/>
            <person name="Strassman J."/>
            <person name="Sucgang R."/>
            <person name="Worley K."/>
            <person name="Schaap P."/>
        </authorList>
    </citation>
    <scope>NUCLEOTIDE SEQUENCE</scope>
    <source>
        <strain evidence="1">QSvi11</strain>
    </source>
</reference>
<organism evidence="1 2">
    <name type="scientific">Polysphondylium violaceum</name>
    <dbReference type="NCBI Taxonomy" id="133409"/>
    <lineage>
        <taxon>Eukaryota</taxon>
        <taxon>Amoebozoa</taxon>
        <taxon>Evosea</taxon>
        <taxon>Eumycetozoa</taxon>
        <taxon>Dictyostelia</taxon>
        <taxon>Dictyosteliales</taxon>
        <taxon>Dictyosteliaceae</taxon>
        <taxon>Polysphondylium</taxon>
    </lineage>
</organism>
<protein>
    <submittedName>
        <fullName evidence="1">Uncharacterized protein</fullName>
    </submittedName>
</protein>
<name>A0A8J4US99_9MYCE</name>
<proteinExistence type="predicted"/>
<evidence type="ECO:0000313" key="1">
    <source>
        <dbReference type="EMBL" id="KAF2073366.1"/>
    </source>
</evidence>
<accession>A0A8J4US99</accession>
<keyword evidence="2" id="KW-1185">Reference proteome</keyword>
<evidence type="ECO:0000313" key="2">
    <source>
        <dbReference type="Proteomes" id="UP000695562"/>
    </source>
</evidence>